<evidence type="ECO:0000313" key="3">
    <source>
        <dbReference type="Proteomes" id="UP000199153"/>
    </source>
</evidence>
<dbReference type="SUPFAM" id="SSF51338">
    <property type="entry name" value="Composite domain of metallo-dependent hydrolases"/>
    <property type="match status" value="1"/>
</dbReference>
<dbReference type="EMBL" id="FOVL01000015">
    <property type="protein sequence ID" value="SFN74967.1"/>
    <property type="molecule type" value="Genomic_DNA"/>
</dbReference>
<dbReference type="PANTHER" id="PTHR11647:SF1">
    <property type="entry name" value="COLLAPSIN RESPONSE MEDIATOR PROTEIN"/>
    <property type="match status" value="1"/>
</dbReference>
<dbReference type="SUPFAM" id="SSF51556">
    <property type="entry name" value="Metallo-dependent hydrolases"/>
    <property type="match status" value="1"/>
</dbReference>
<dbReference type="InterPro" id="IPR013108">
    <property type="entry name" value="Amidohydro_3"/>
</dbReference>
<gene>
    <name evidence="2" type="ORF">SAMN05660413_02426</name>
</gene>
<evidence type="ECO:0000259" key="1">
    <source>
        <dbReference type="Pfam" id="PF07969"/>
    </source>
</evidence>
<evidence type="ECO:0000313" key="2">
    <source>
        <dbReference type="EMBL" id="SFN74967.1"/>
    </source>
</evidence>
<dbReference type="InterPro" id="IPR032466">
    <property type="entry name" value="Metal_Hydrolase"/>
</dbReference>
<accession>A0A1I5BJW9</accession>
<protein>
    <submittedName>
        <fullName evidence="2">N-acyl-D-amino-acid deacylase</fullName>
    </submittedName>
</protein>
<sequence length="504" mass="55998">MKHLVLLLLFAPGILLSQNNTIFYDLLIRNATIIDGSGKDKFTAHVLVSNNEIVQIERDTSLEFKAEKIIDADGLVLSPGFIDTHSHGDPLETPGFENFLAMGVTTITLGQDGYSPNEEELSHWMDKVQKIQPATNIAMFVGHNTLRQLSGVNYDTLPGEKGLVDMEKLLQKAMDAGAFGMTTGLEYNPGNFSRAIELQRLAKIVGKNGGIIMSHMRNEDDSELENSIKELLAQGKYCPVHISHIKSVYGKGDQRAKEILSLLENARAEGIKVTADLYPYSASYTGIAIVFPDWAKKPNDYEIVLKTRKAELQEFLRNKIAERNGPESTLIGSGKFKGKTLEKISLELNKPFEDVLIEDIGPYGAGGAYFIMDDELQEKLMQHQLVNICSDGSPTMRHPRGYGSFAKMIETFVIGEGKFSLEEAIHKMTGVSAEILGIEDRGLIKVGYKADLLLFDPSEIKEMATYEEPHKLAEGFKYVYVNGEIAKKESEFSEGRNGKVLRRP</sequence>
<feature type="domain" description="Amidohydrolase 3" evidence="1">
    <location>
        <begin position="385"/>
        <end position="485"/>
    </location>
</feature>
<keyword evidence="3" id="KW-1185">Reference proteome</keyword>
<dbReference type="GO" id="GO:0016812">
    <property type="term" value="F:hydrolase activity, acting on carbon-nitrogen (but not peptide) bonds, in cyclic amides"/>
    <property type="evidence" value="ECO:0007669"/>
    <property type="project" value="TreeGrafter"/>
</dbReference>
<dbReference type="PANTHER" id="PTHR11647">
    <property type="entry name" value="HYDRANTOINASE/DIHYDROPYRIMIDINASE FAMILY MEMBER"/>
    <property type="match status" value="1"/>
</dbReference>
<reference evidence="2 3" key="1">
    <citation type="submission" date="2016-10" db="EMBL/GenBank/DDBJ databases">
        <authorList>
            <person name="de Groot N.N."/>
        </authorList>
    </citation>
    <scope>NUCLEOTIDE SEQUENCE [LARGE SCALE GENOMIC DNA]</scope>
    <source>
        <strain evidence="2 3">DSM 17794</strain>
    </source>
</reference>
<dbReference type="GO" id="GO:0005829">
    <property type="term" value="C:cytosol"/>
    <property type="evidence" value="ECO:0007669"/>
    <property type="project" value="TreeGrafter"/>
</dbReference>
<dbReference type="AlphaFoldDB" id="A0A1I5BJW9"/>
<organism evidence="2 3">
    <name type="scientific">Salegentibacter flavus</name>
    <dbReference type="NCBI Taxonomy" id="287099"/>
    <lineage>
        <taxon>Bacteria</taxon>
        <taxon>Pseudomonadati</taxon>
        <taxon>Bacteroidota</taxon>
        <taxon>Flavobacteriia</taxon>
        <taxon>Flavobacteriales</taxon>
        <taxon>Flavobacteriaceae</taxon>
        <taxon>Salegentibacter</taxon>
    </lineage>
</organism>
<dbReference type="Gene3D" id="3.20.20.140">
    <property type="entry name" value="Metal-dependent hydrolases"/>
    <property type="match status" value="2"/>
</dbReference>
<name>A0A1I5BJW9_9FLAO</name>
<dbReference type="InterPro" id="IPR050378">
    <property type="entry name" value="Metallo-dep_Hydrolases_sf"/>
</dbReference>
<dbReference type="Proteomes" id="UP000199153">
    <property type="component" value="Unassembled WGS sequence"/>
</dbReference>
<dbReference type="STRING" id="287099.SAMN05660413_02426"/>
<dbReference type="InterPro" id="IPR011059">
    <property type="entry name" value="Metal-dep_hydrolase_composite"/>
</dbReference>
<dbReference type="Pfam" id="PF07969">
    <property type="entry name" value="Amidohydro_3"/>
    <property type="match status" value="1"/>
</dbReference>
<dbReference type="RefSeq" id="WP_217648159.1">
    <property type="nucleotide sequence ID" value="NZ_FOVL01000015.1"/>
</dbReference>
<dbReference type="Gene3D" id="2.30.40.10">
    <property type="entry name" value="Urease, subunit C, domain 1"/>
    <property type="match status" value="1"/>
</dbReference>
<proteinExistence type="predicted"/>